<keyword evidence="2" id="KW-0808">Transferase</keyword>
<dbReference type="GO" id="GO:0000166">
    <property type="term" value="F:nucleotide binding"/>
    <property type="evidence" value="ECO:0007669"/>
    <property type="project" value="InterPro"/>
</dbReference>
<proteinExistence type="predicted"/>
<sequence length="215" mass="25988">KLFIRGIDIVKKGKSEYFKKMCEDVMKRIVDMDNDMDALDTVLSTIESHMKNKYNDITVFTLSATYRPLNKNISVNEFVNRMRKKKIEIEAGERFNYYIIRHPDKNAKIHQKMVLVKYFDNKKMKIDMRYYINTLIGTLARFINHYAQFQTNDIDYKKRDEISQKNAEKFLRNHVMMIDDRMTIHDIRNFFIPVPTKRMILEQDGRNQEKHIRFE</sequence>
<evidence type="ECO:0000313" key="7">
    <source>
        <dbReference type="Proteomes" id="UP000789342"/>
    </source>
</evidence>
<keyword evidence="3" id="KW-0548">Nucleotidyltransferase</keyword>
<dbReference type="InterPro" id="IPR006134">
    <property type="entry name" value="DNA-dir_DNA_pol_B_multi_dom"/>
</dbReference>
<evidence type="ECO:0000256" key="3">
    <source>
        <dbReference type="ARBA" id="ARBA00022695"/>
    </source>
</evidence>
<dbReference type="GO" id="GO:0003677">
    <property type="term" value="F:DNA binding"/>
    <property type="evidence" value="ECO:0007669"/>
    <property type="project" value="InterPro"/>
</dbReference>
<evidence type="ECO:0000256" key="1">
    <source>
        <dbReference type="ARBA" id="ARBA00012417"/>
    </source>
</evidence>
<dbReference type="InterPro" id="IPR042087">
    <property type="entry name" value="DNA_pol_B_thumb"/>
</dbReference>
<dbReference type="Proteomes" id="UP000789342">
    <property type="component" value="Unassembled WGS sequence"/>
</dbReference>
<accession>A0A9N9IQ13</accession>
<keyword evidence="7" id="KW-1185">Reference proteome</keyword>
<dbReference type="Pfam" id="PF00136">
    <property type="entry name" value="DNA_pol_B"/>
    <property type="match status" value="1"/>
</dbReference>
<dbReference type="OrthoDB" id="2423209at2759"/>
<dbReference type="InterPro" id="IPR043502">
    <property type="entry name" value="DNA/RNA_pol_sf"/>
</dbReference>
<feature type="non-terminal residue" evidence="6">
    <location>
        <position position="1"/>
    </location>
</feature>
<dbReference type="EC" id="2.7.7.7" evidence="1"/>
<evidence type="ECO:0000259" key="5">
    <source>
        <dbReference type="Pfam" id="PF00136"/>
    </source>
</evidence>
<dbReference type="Gene3D" id="1.10.132.60">
    <property type="entry name" value="DNA polymerase family B, C-terminal domain"/>
    <property type="match status" value="1"/>
</dbReference>
<evidence type="ECO:0000256" key="4">
    <source>
        <dbReference type="ARBA" id="ARBA00022932"/>
    </source>
</evidence>
<dbReference type="EMBL" id="CAJVPV010031920">
    <property type="protein sequence ID" value="CAG8743833.1"/>
    <property type="molecule type" value="Genomic_DNA"/>
</dbReference>
<protein>
    <recommendedName>
        <fullName evidence="1">DNA-directed DNA polymerase</fullName>
        <ecNumber evidence="1">2.7.7.7</ecNumber>
    </recommendedName>
</protein>
<gene>
    <name evidence="6" type="ORF">AMORRO_LOCUS14903</name>
</gene>
<dbReference type="AlphaFoldDB" id="A0A9N9IQ13"/>
<evidence type="ECO:0000313" key="6">
    <source>
        <dbReference type="EMBL" id="CAG8743833.1"/>
    </source>
</evidence>
<comment type="caution">
    <text evidence="6">The sequence shown here is derived from an EMBL/GenBank/DDBJ whole genome shotgun (WGS) entry which is preliminary data.</text>
</comment>
<organism evidence="6 7">
    <name type="scientific">Acaulospora morrowiae</name>
    <dbReference type="NCBI Taxonomy" id="94023"/>
    <lineage>
        <taxon>Eukaryota</taxon>
        <taxon>Fungi</taxon>
        <taxon>Fungi incertae sedis</taxon>
        <taxon>Mucoromycota</taxon>
        <taxon>Glomeromycotina</taxon>
        <taxon>Glomeromycetes</taxon>
        <taxon>Diversisporales</taxon>
        <taxon>Acaulosporaceae</taxon>
        <taxon>Acaulospora</taxon>
    </lineage>
</organism>
<dbReference type="GO" id="GO:0003887">
    <property type="term" value="F:DNA-directed DNA polymerase activity"/>
    <property type="evidence" value="ECO:0007669"/>
    <property type="project" value="UniProtKB-KW"/>
</dbReference>
<feature type="domain" description="DNA-directed DNA polymerase family B multifunctional" evidence="5">
    <location>
        <begin position="3"/>
        <end position="144"/>
    </location>
</feature>
<name>A0A9N9IQ13_9GLOM</name>
<evidence type="ECO:0000256" key="2">
    <source>
        <dbReference type="ARBA" id="ARBA00022679"/>
    </source>
</evidence>
<reference evidence="6" key="1">
    <citation type="submission" date="2021-06" db="EMBL/GenBank/DDBJ databases">
        <authorList>
            <person name="Kallberg Y."/>
            <person name="Tangrot J."/>
            <person name="Rosling A."/>
        </authorList>
    </citation>
    <scope>NUCLEOTIDE SEQUENCE</scope>
    <source>
        <strain evidence="6">CL551</strain>
    </source>
</reference>
<dbReference type="SUPFAM" id="SSF56672">
    <property type="entry name" value="DNA/RNA polymerases"/>
    <property type="match status" value="1"/>
</dbReference>
<keyword evidence="4" id="KW-0239">DNA-directed DNA polymerase</keyword>